<dbReference type="InterPro" id="IPR001910">
    <property type="entry name" value="Inosine/uridine_hydrolase_dom"/>
</dbReference>
<dbReference type="AlphaFoldDB" id="A0A2Z3JTC9"/>
<dbReference type="SUPFAM" id="SSF53590">
    <property type="entry name" value="Nucleoside hydrolase"/>
    <property type="match status" value="1"/>
</dbReference>
<evidence type="ECO:0000259" key="4">
    <source>
        <dbReference type="Pfam" id="PF01156"/>
    </source>
</evidence>
<dbReference type="InterPro" id="IPR023186">
    <property type="entry name" value="IUNH"/>
</dbReference>
<evidence type="ECO:0000256" key="1">
    <source>
        <dbReference type="ARBA" id="ARBA00022801"/>
    </source>
</evidence>
<dbReference type="GO" id="GO:0005829">
    <property type="term" value="C:cytosol"/>
    <property type="evidence" value="ECO:0007669"/>
    <property type="project" value="TreeGrafter"/>
</dbReference>
<evidence type="ECO:0000256" key="3">
    <source>
        <dbReference type="SAM" id="MobiDB-lite"/>
    </source>
</evidence>
<evidence type="ECO:0000256" key="2">
    <source>
        <dbReference type="ARBA" id="ARBA00023295"/>
    </source>
</evidence>
<dbReference type="PANTHER" id="PTHR12304:SF4">
    <property type="entry name" value="URIDINE NUCLEOSIDASE"/>
    <property type="match status" value="1"/>
</dbReference>
<organism evidence="5 6">
    <name type="scientific">Deinococcus irradiatisoli</name>
    <dbReference type="NCBI Taxonomy" id="2202254"/>
    <lineage>
        <taxon>Bacteria</taxon>
        <taxon>Thermotogati</taxon>
        <taxon>Deinococcota</taxon>
        <taxon>Deinococci</taxon>
        <taxon>Deinococcales</taxon>
        <taxon>Deinococcaceae</taxon>
        <taxon>Deinococcus</taxon>
    </lineage>
</organism>
<keyword evidence="1 5" id="KW-0378">Hydrolase</keyword>
<dbReference type="EMBL" id="CP029494">
    <property type="protein sequence ID" value="AWN23904.1"/>
    <property type="molecule type" value="Genomic_DNA"/>
</dbReference>
<gene>
    <name evidence="5" type="primary">rihB</name>
    <name evidence="5" type="ORF">DKM44_12245</name>
</gene>
<dbReference type="InterPro" id="IPR036452">
    <property type="entry name" value="Ribo_hydro-like"/>
</dbReference>
<dbReference type="Proteomes" id="UP000245368">
    <property type="component" value="Chromosome"/>
</dbReference>
<proteinExistence type="predicted"/>
<reference evidence="5 6" key="1">
    <citation type="submission" date="2018-05" db="EMBL/GenBank/DDBJ databases">
        <title>Complete Genome Sequence of Deinococcus sp. strain 17bor-2.</title>
        <authorList>
            <person name="Srinivasan S."/>
        </authorList>
    </citation>
    <scope>NUCLEOTIDE SEQUENCE [LARGE SCALE GENOMIC DNA]</scope>
    <source>
        <strain evidence="5 6">17bor-2</strain>
    </source>
</reference>
<dbReference type="PANTHER" id="PTHR12304">
    <property type="entry name" value="INOSINE-URIDINE PREFERRING NUCLEOSIDE HYDROLASE"/>
    <property type="match status" value="1"/>
</dbReference>
<evidence type="ECO:0000313" key="6">
    <source>
        <dbReference type="Proteomes" id="UP000245368"/>
    </source>
</evidence>
<dbReference type="GO" id="GO:0006152">
    <property type="term" value="P:purine nucleoside catabolic process"/>
    <property type="evidence" value="ECO:0007669"/>
    <property type="project" value="TreeGrafter"/>
</dbReference>
<evidence type="ECO:0000313" key="5">
    <source>
        <dbReference type="EMBL" id="AWN23904.1"/>
    </source>
</evidence>
<dbReference type="GO" id="GO:0008477">
    <property type="term" value="F:purine nucleosidase activity"/>
    <property type="evidence" value="ECO:0007669"/>
    <property type="project" value="TreeGrafter"/>
</dbReference>
<dbReference type="Gene3D" id="3.90.245.10">
    <property type="entry name" value="Ribonucleoside hydrolase-like"/>
    <property type="match status" value="1"/>
</dbReference>
<keyword evidence="2" id="KW-0326">Glycosidase</keyword>
<protein>
    <submittedName>
        <fullName evidence="5">Ribonucleoside hydrolase</fullName>
    </submittedName>
</protein>
<dbReference type="Pfam" id="PF01156">
    <property type="entry name" value="IU_nuc_hydro"/>
    <property type="match status" value="1"/>
</dbReference>
<dbReference type="KEGG" id="dez:DKM44_12245"/>
<keyword evidence="6" id="KW-1185">Reference proteome</keyword>
<feature type="region of interest" description="Disordered" evidence="3">
    <location>
        <begin position="19"/>
        <end position="51"/>
    </location>
</feature>
<name>A0A2Z3JTC9_9DEIO</name>
<sequence>MNFLGSVGGARPRRCFMLTAESGPMSPPSSSPCSGAEPRQRSTGGHPAMNALPLSSPVWPHPVWHDCDPGSDDAITLLTLLGRPDTQVLGVGTTHGNAPLSATTHNARALLTLAGRDDVPVYAGALTPLVREPVYAPQIHGVGGLGNVPLPPPGRPAQTEHAALALIRQLCAQPGEITVLATGPLTNLALAERLRPGVLKEARQVIVMGGSLEVGAPRLGNTTPRAEFNAYADPHAFQVVLSAGAKLALLGLNLTRQVRVTRERAAQLAAVGTAAGRTCAALLDDYLDRIGKLGQSVGALHDPCTAALLLAPQLFELEPASIGTLLDSGEHFGETVRRDAEPNLELVIRADEDGIYDLIAAALARLP</sequence>
<feature type="domain" description="Inosine/uridine-preferring nucleoside hydrolase" evidence="4">
    <location>
        <begin position="63"/>
        <end position="355"/>
    </location>
</feature>
<accession>A0A2Z3JTC9</accession>